<reference evidence="3 4" key="1">
    <citation type="submission" date="2020-07" db="EMBL/GenBank/DDBJ databases">
        <title>Spirosoma foliorum sp. nov., isolated from the leaves on the Nejang mountain Korea, Republic of.</title>
        <authorList>
            <person name="Ho H."/>
            <person name="Lee Y.-J."/>
            <person name="Nurcahyanto D.-A."/>
            <person name="Kim S.-G."/>
        </authorList>
    </citation>
    <scope>NUCLEOTIDE SEQUENCE [LARGE SCALE GENOMIC DNA]</scope>
    <source>
        <strain evidence="3 4">PL0136</strain>
    </source>
</reference>
<dbReference type="PANTHER" id="PTHR43597">
    <property type="entry name" value="SULFUR ACCEPTOR PROTEIN CSDE"/>
    <property type="match status" value="1"/>
</dbReference>
<evidence type="ECO:0000313" key="3">
    <source>
        <dbReference type="EMBL" id="QMW02979.1"/>
    </source>
</evidence>
<dbReference type="KEGG" id="sfol:H3H32_34705"/>
<protein>
    <submittedName>
        <fullName evidence="3">SufE family protein</fullName>
    </submittedName>
</protein>
<sequence length="154" mass="17439">MTINEKQDEIIEEFDSLDNELKEVGFDLSERLLQKTDYIMDLGQKLPSMPESDKTEDNRIFGCQSVVWLTARMQDDKLYFSGDGDQYAKISKGIISLLIRALSGAKPEEIANANLYFIDKIGMQSFISSRRTGGLASMVERMKAYGREYSGQEA</sequence>
<dbReference type="InterPro" id="IPR003808">
    <property type="entry name" value="Fe-S_metab-assoc_dom"/>
</dbReference>
<proteinExistence type="inferred from homology"/>
<evidence type="ECO:0000259" key="2">
    <source>
        <dbReference type="Pfam" id="PF02657"/>
    </source>
</evidence>
<gene>
    <name evidence="3" type="ORF">H3H32_34705</name>
</gene>
<dbReference type="RefSeq" id="WP_182460268.1">
    <property type="nucleotide sequence ID" value="NZ_CP059732.1"/>
</dbReference>
<keyword evidence="4" id="KW-1185">Reference proteome</keyword>
<feature type="domain" description="Fe-S metabolism associated" evidence="2">
    <location>
        <begin position="34"/>
        <end position="144"/>
    </location>
</feature>
<dbReference type="AlphaFoldDB" id="A0A7G5GVT7"/>
<dbReference type="EMBL" id="CP059732">
    <property type="protein sequence ID" value="QMW02979.1"/>
    <property type="molecule type" value="Genomic_DNA"/>
</dbReference>
<dbReference type="Proteomes" id="UP000515369">
    <property type="component" value="Chromosome"/>
</dbReference>
<organism evidence="3 4">
    <name type="scientific">Spirosoma foliorum</name>
    <dbReference type="NCBI Taxonomy" id="2710596"/>
    <lineage>
        <taxon>Bacteria</taxon>
        <taxon>Pseudomonadati</taxon>
        <taxon>Bacteroidota</taxon>
        <taxon>Cytophagia</taxon>
        <taxon>Cytophagales</taxon>
        <taxon>Cytophagaceae</taxon>
        <taxon>Spirosoma</taxon>
    </lineage>
</organism>
<comment type="similarity">
    <text evidence="1">Belongs to the SufE family.</text>
</comment>
<accession>A0A7G5GVT7</accession>
<dbReference type="Pfam" id="PF02657">
    <property type="entry name" value="SufE"/>
    <property type="match status" value="1"/>
</dbReference>
<dbReference type="PANTHER" id="PTHR43597:SF5">
    <property type="entry name" value="SUFE-LIKE PROTEIN 2, CHLOROPLASTIC"/>
    <property type="match status" value="1"/>
</dbReference>
<evidence type="ECO:0000313" key="4">
    <source>
        <dbReference type="Proteomes" id="UP000515369"/>
    </source>
</evidence>
<evidence type="ECO:0000256" key="1">
    <source>
        <dbReference type="ARBA" id="ARBA00010282"/>
    </source>
</evidence>
<dbReference type="Gene3D" id="3.90.1010.10">
    <property type="match status" value="1"/>
</dbReference>
<name>A0A7G5GVT7_9BACT</name>
<dbReference type="SUPFAM" id="SSF82649">
    <property type="entry name" value="SufE/NifU"/>
    <property type="match status" value="1"/>
</dbReference>